<dbReference type="InterPro" id="IPR002110">
    <property type="entry name" value="Ankyrin_rpt"/>
</dbReference>
<organism evidence="3 4">
    <name type="scientific">Magallana gigas</name>
    <name type="common">Pacific oyster</name>
    <name type="synonym">Crassostrea gigas</name>
    <dbReference type="NCBI Taxonomy" id="29159"/>
    <lineage>
        <taxon>Eukaryota</taxon>
        <taxon>Metazoa</taxon>
        <taxon>Spiralia</taxon>
        <taxon>Lophotrochozoa</taxon>
        <taxon>Mollusca</taxon>
        <taxon>Bivalvia</taxon>
        <taxon>Autobranchia</taxon>
        <taxon>Pteriomorphia</taxon>
        <taxon>Ostreida</taxon>
        <taxon>Ostreoidea</taxon>
        <taxon>Ostreidae</taxon>
        <taxon>Magallana</taxon>
    </lineage>
</organism>
<dbReference type="EnsemblMetazoa" id="G14034.4">
    <property type="protein sequence ID" value="G14034.4:cds"/>
    <property type="gene ID" value="G14034"/>
</dbReference>
<feature type="compositionally biased region" description="Basic and acidic residues" evidence="1">
    <location>
        <begin position="749"/>
        <end position="768"/>
    </location>
</feature>
<protein>
    <recommendedName>
        <fullName evidence="2">Novel STAND NTPase 3 domain-containing protein</fullName>
    </recommendedName>
</protein>
<evidence type="ECO:0000313" key="4">
    <source>
        <dbReference type="Proteomes" id="UP000005408"/>
    </source>
</evidence>
<dbReference type="AlphaFoldDB" id="A0A8W8IFQ1"/>
<name>A0A8W8IFQ1_MAGGI</name>
<proteinExistence type="predicted"/>
<keyword evidence="4" id="KW-1185">Reference proteome</keyword>
<dbReference type="Proteomes" id="UP000005408">
    <property type="component" value="Unassembled WGS sequence"/>
</dbReference>
<dbReference type="Gene3D" id="1.25.40.20">
    <property type="entry name" value="Ankyrin repeat-containing domain"/>
    <property type="match status" value="1"/>
</dbReference>
<evidence type="ECO:0000256" key="1">
    <source>
        <dbReference type="SAM" id="MobiDB-lite"/>
    </source>
</evidence>
<dbReference type="Pfam" id="PF12796">
    <property type="entry name" value="Ank_2"/>
    <property type="match status" value="1"/>
</dbReference>
<dbReference type="SMART" id="SM00248">
    <property type="entry name" value="ANK"/>
    <property type="match status" value="2"/>
</dbReference>
<dbReference type="InterPro" id="IPR036770">
    <property type="entry name" value="Ankyrin_rpt-contain_sf"/>
</dbReference>
<dbReference type="Pfam" id="PF20720">
    <property type="entry name" value="nSTAND3"/>
    <property type="match status" value="1"/>
</dbReference>
<dbReference type="InterPro" id="IPR049050">
    <property type="entry name" value="nSTAND3"/>
</dbReference>
<dbReference type="InterPro" id="IPR027417">
    <property type="entry name" value="P-loop_NTPase"/>
</dbReference>
<feature type="region of interest" description="Disordered" evidence="1">
    <location>
        <begin position="749"/>
        <end position="778"/>
    </location>
</feature>
<evidence type="ECO:0000313" key="3">
    <source>
        <dbReference type="EnsemblMetazoa" id="G14034.4:cds"/>
    </source>
</evidence>
<accession>A0A8W8IFQ1</accession>
<sequence length="1173" mass="135873">MIGGYEFPVYSTVVCPRNQTEWKERSTAINCTEENGYLCLPNENISQLLEFCYIYPFIWIEEGVCLYLYKRFSKVNAYNCRQFRSGCPTSSYMSSKSFEQSPLDQDTFRRWQEDNELFIRTKACKKVEKLTKRQNLVMVVGHSGSGKSAIIQHIALKYRSQGWIVKPMNEVTEIIRAYSLRQVSETNTLFILNDPIGKESFDEIAYNSWKKHEVHLEDILMKMKLLLSCRRCVWNDNRAKGLFKEKSNIVHISKLDEAEKLKILNKHTSNMRIAEDDLEEILQIEAYFPLLCKLFSNDEEKKRDALRFFKEPSRVLEEEIRGFRETYKEKYCALVLLVLFNNVVCMDDIMENVILKEKFKHAMELCGMDLAPYKIVDTLETLNGSFVKNIGDSYHFYHDFVMEITTYVFGTDYPLETIRYADIGFLRRRVKLKESYDEKNDEFTIYLSHKHVIELGKRLFTEIFGERIFDVVLNPCLKNANVAEILIEQLNHHPEKIKSLLEKKEFQFEKQETNKRSNRSNSFKLRFVDDENEKSPFSANAQTIKLKHKSEKLKILLEDLKIEQDKPSNSLILSKFAFIGLENKSLFAAVCCNGAVDLYQTFIKDQEIDKLFFEKWGIFHPIHIVSMFHNHDILRELIKYGVNVNSTTDDEDGWTPLMLAAGNDTEEKVRRRRCRSTLRSFNVMTSLINSSVRQDMESAPTLRRSASVSRQLSTMAGRGRLLKLPIILVSVSLGILCGHLLFRISGSRSDSRSRESGLRLRETPERDSGSSFHQPPAEREGISIKKDMSIQFRTHQSKNYFINVGGTYPKSLEIFLQTYPASELFSLVSFTPDETYAPFYDAFDDHQLISPAWISASEEKEEQVPLQPFGEDEAMVNVPVVDLAAWLQNNTHPDDFVIVKMDIPEDEEEALMTKLVHTEAVEWIDKYYTTFPENQHHKLQTISEVYKLQIFGWDEVNDTFSDFNDVNPVKVPPGAGFVKRDCRSSNSTDMFALFLYVKDLSVKSLRALKMLAAYNTDTDERLDVGVFLPYDLIVTYGDLAEDLFLKFQGGLYLEVEKYRNKTSNQLRNSVTRISNICAKFQTPMILQYILFSEQNEDIANSIISLRHQTVFYKLDDVASLMSYPFEDSMVGLKPKSGTIYSLSVEENDNEKLAVYLLKHCEEQLISLIKCAIP</sequence>
<feature type="domain" description="Novel STAND NTPase 3" evidence="2">
    <location>
        <begin position="118"/>
        <end position="268"/>
    </location>
</feature>
<evidence type="ECO:0000259" key="2">
    <source>
        <dbReference type="Pfam" id="PF20720"/>
    </source>
</evidence>
<reference evidence="3" key="1">
    <citation type="submission" date="2022-08" db="UniProtKB">
        <authorList>
            <consortium name="EnsemblMetazoa"/>
        </authorList>
    </citation>
    <scope>IDENTIFICATION</scope>
    <source>
        <strain evidence="3">05x7-T-G4-1.051#20</strain>
    </source>
</reference>
<dbReference type="SUPFAM" id="SSF52540">
    <property type="entry name" value="P-loop containing nucleoside triphosphate hydrolases"/>
    <property type="match status" value="1"/>
</dbReference>
<dbReference type="SUPFAM" id="SSF48403">
    <property type="entry name" value="Ankyrin repeat"/>
    <property type="match status" value="1"/>
</dbReference>